<reference evidence="14" key="2">
    <citation type="submission" date="2025-08" db="UniProtKB">
        <authorList>
            <consortium name="RefSeq"/>
        </authorList>
    </citation>
    <scope>IDENTIFICATION</scope>
    <source>
        <strain evidence="14">S238N-H82</strain>
        <tissue evidence="14">Testes</tissue>
    </source>
</reference>
<evidence type="ECO:0000256" key="1">
    <source>
        <dbReference type="ARBA" id="ARBA00007447"/>
    </source>
</evidence>
<feature type="active site" evidence="8">
    <location>
        <position position="276"/>
    </location>
</feature>
<dbReference type="PANTHER" id="PTHR47966:SF51">
    <property type="entry name" value="BETA-SITE APP-CLEAVING ENZYME, ISOFORM A-RELATED"/>
    <property type="match status" value="1"/>
</dbReference>
<dbReference type="InterPro" id="IPR001461">
    <property type="entry name" value="Aspartic_peptidase_A1"/>
</dbReference>
<feature type="domain" description="Peptidase A1" evidence="12">
    <location>
        <begin position="74"/>
        <end position="389"/>
    </location>
</feature>
<dbReference type="SUPFAM" id="SSF50630">
    <property type="entry name" value="Acid proteases"/>
    <property type="match status" value="1"/>
</dbReference>
<evidence type="ECO:0000313" key="13">
    <source>
        <dbReference type="Proteomes" id="UP000001554"/>
    </source>
</evidence>
<dbReference type="GeneID" id="118411258"/>
<keyword evidence="3 11" id="KW-0732">Signal</keyword>
<keyword evidence="2 10" id="KW-0645">Protease</keyword>
<evidence type="ECO:0000256" key="4">
    <source>
        <dbReference type="ARBA" id="ARBA00022801"/>
    </source>
</evidence>
<dbReference type="Pfam" id="PF00026">
    <property type="entry name" value="Asp"/>
    <property type="match status" value="1"/>
</dbReference>
<dbReference type="OrthoDB" id="771136at2759"/>
<feature type="disulfide bond" evidence="9">
    <location>
        <begin position="310"/>
        <end position="348"/>
    </location>
</feature>
<comment type="similarity">
    <text evidence="1 10">Belongs to the peptidase A1 family.</text>
</comment>
<feature type="signal peptide" evidence="11">
    <location>
        <begin position="1"/>
        <end position="17"/>
    </location>
</feature>
<feature type="disulfide bond" evidence="9">
    <location>
        <begin position="267"/>
        <end position="271"/>
    </location>
</feature>
<dbReference type="FunFam" id="2.40.70.10:FF:000171">
    <property type="entry name" value="Eukaryotic aspartyl protease family protein"/>
    <property type="match status" value="1"/>
</dbReference>
<feature type="chain" id="PRO_5039929315" evidence="11">
    <location>
        <begin position="18"/>
        <end position="392"/>
    </location>
</feature>
<keyword evidence="6 9" id="KW-1015">Disulfide bond</keyword>
<dbReference type="RefSeq" id="XP_035669316.1">
    <property type="nucleotide sequence ID" value="XM_035813423.1"/>
</dbReference>
<keyword evidence="13" id="KW-1185">Reference proteome</keyword>
<dbReference type="Gene3D" id="2.60.40.1960">
    <property type="match status" value="1"/>
</dbReference>
<feature type="active site" evidence="8">
    <location>
        <position position="92"/>
    </location>
</feature>
<evidence type="ECO:0000256" key="10">
    <source>
        <dbReference type="RuleBase" id="RU000454"/>
    </source>
</evidence>
<evidence type="ECO:0000256" key="8">
    <source>
        <dbReference type="PIRSR" id="PIRSR601461-1"/>
    </source>
</evidence>
<dbReference type="PRINTS" id="PR00792">
    <property type="entry name" value="PEPSIN"/>
</dbReference>
<keyword evidence="5" id="KW-0865">Zymogen</keyword>
<dbReference type="GO" id="GO:0004190">
    <property type="term" value="F:aspartic-type endopeptidase activity"/>
    <property type="evidence" value="ECO:0000318"/>
    <property type="project" value="GO_Central"/>
</dbReference>
<name>A0A9J7MJ75_BRAFL</name>
<evidence type="ECO:0000256" key="5">
    <source>
        <dbReference type="ARBA" id="ARBA00023145"/>
    </source>
</evidence>
<evidence type="ECO:0000256" key="6">
    <source>
        <dbReference type="ARBA" id="ARBA00023157"/>
    </source>
</evidence>
<accession>A0A9J7MJ75</accession>
<dbReference type="Gene3D" id="2.40.70.10">
    <property type="entry name" value="Acid Proteases"/>
    <property type="match status" value="2"/>
</dbReference>
<dbReference type="InterPro" id="IPR001969">
    <property type="entry name" value="Aspartic_peptidase_AS"/>
</dbReference>
<organism evidence="13 14">
    <name type="scientific">Branchiostoma floridae</name>
    <name type="common">Florida lancelet</name>
    <name type="synonym">Amphioxus</name>
    <dbReference type="NCBI Taxonomy" id="7739"/>
    <lineage>
        <taxon>Eukaryota</taxon>
        <taxon>Metazoa</taxon>
        <taxon>Chordata</taxon>
        <taxon>Cephalochordata</taxon>
        <taxon>Leptocardii</taxon>
        <taxon>Amphioxiformes</taxon>
        <taxon>Branchiostomatidae</taxon>
        <taxon>Branchiostoma</taxon>
    </lineage>
</organism>
<dbReference type="Proteomes" id="UP000001554">
    <property type="component" value="Chromosome 3"/>
</dbReference>
<evidence type="ECO:0000259" key="12">
    <source>
        <dbReference type="PROSITE" id="PS51767"/>
    </source>
</evidence>
<evidence type="ECO:0000256" key="3">
    <source>
        <dbReference type="ARBA" id="ARBA00022729"/>
    </source>
</evidence>
<dbReference type="InterPro" id="IPR021109">
    <property type="entry name" value="Peptidase_aspartic_dom_sf"/>
</dbReference>
<sequence length="392" mass="42927">MLTQVYIFLMCAMLCSGLERIQLWKTGSFHRRINSTSDKDPCSNAVPNNIVLENSAPPNGTTPESLKNFMDVQYYGVISLGTPPQDFNVIFDTGSSNLWVPSVKCEGAACSNHQRYNHSKSCTYKADGRPLKITYGSGSLSGFLSQDVVMIGSIVIKNQTFGEATNEPGSAFATGKFDGILGLAYPQIAVDHIRPVFDMIMDQKLVDKNVFSFYLDRDPSRAPGGELLLGGSDPTYYTGNFTYIPVSYQGYWQLNMDGVHVGDQKLCAGGCQAIVDTGTSLIAGPSEEIHKLQAAVGSQQINPGQYLVDCGRLDSLPVVSFQFGDKLFNLTGQEYTVKEQATPTTQICLVGFMPMDIPNPRGPLWILGDVFIGQYYTEFDRGNNRVGFARAK</sequence>
<reference evidence="13" key="1">
    <citation type="journal article" date="2020" name="Nat. Ecol. Evol.">
        <title>Deeply conserved synteny resolves early events in vertebrate evolution.</title>
        <authorList>
            <person name="Simakov O."/>
            <person name="Marletaz F."/>
            <person name="Yue J.X."/>
            <person name="O'Connell B."/>
            <person name="Jenkins J."/>
            <person name="Brandt A."/>
            <person name="Calef R."/>
            <person name="Tung C.H."/>
            <person name="Huang T.K."/>
            <person name="Schmutz J."/>
            <person name="Satoh N."/>
            <person name="Yu J.K."/>
            <person name="Putnam N.H."/>
            <person name="Green R.E."/>
            <person name="Rokhsar D.S."/>
        </authorList>
    </citation>
    <scope>NUCLEOTIDE SEQUENCE [LARGE SCALE GENOMIC DNA]</scope>
    <source>
        <strain evidence="13">S238N-H82</strain>
    </source>
</reference>
<keyword evidence="4 10" id="KW-0378">Hydrolase</keyword>
<dbReference type="PANTHER" id="PTHR47966">
    <property type="entry name" value="BETA-SITE APP-CLEAVING ENZYME, ISOFORM A-RELATED"/>
    <property type="match status" value="1"/>
</dbReference>
<dbReference type="AlphaFoldDB" id="A0A9J7MJ75"/>
<feature type="disulfide bond" evidence="9">
    <location>
        <begin position="105"/>
        <end position="110"/>
    </location>
</feature>
<evidence type="ECO:0000256" key="7">
    <source>
        <dbReference type="ARBA" id="ARBA00023180"/>
    </source>
</evidence>
<keyword evidence="10" id="KW-0064">Aspartyl protease</keyword>
<dbReference type="GO" id="GO:0006508">
    <property type="term" value="P:proteolysis"/>
    <property type="evidence" value="ECO:0000318"/>
    <property type="project" value="GO_Central"/>
</dbReference>
<dbReference type="OMA" id="NFTIVYG"/>
<dbReference type="PROSITE" id="PS00141">
    <property type="entry name" value="ASP_PROTEASE"/>
    <property type="match status" value="2"/>
</dbReference>
<protein>
    <submittedName>
        <fullName evidence="14">Cathepsin D-like</fullName>
    </submittedName>
</protein>
<keyword evidence="7" id="KW-0325">Glycoprotein</keyword>
<evidence type="ECO:0000256" key="2">
    <source>
        <dbReference type="ARBA" id="ARBA00022670"/>
    </source>
</evidence>
<evidence type="ECO:0000313" key="14">
    <source>
        <dbReference type="RefSeq" id="XP_035669316.1"/>
    </source>
</evidence>
<dbReference type="FunFam" id="2.40.70.10:FF:000066">
    <property type="entry name" value="Napsin A aspartic peptidase"/>
    <property type="match status" value="1"/>
</dbReference>
<dbReference type="InterPro" id="IPR033121">
    <property type="entry name" value="PEPTIDASE_A1"/>
</dbReference>
<proteinExistence type="inferred from homology"/>
<dbReference type="KEGG" id="bfo:118411258"/>
<evidence type="ECO:0000256" key="9">
    <source>
        <dbReference type="PIRSR" id="PIRSR601461-2"/>
    </source>
</evidence>
<dbReference type="PROSITE" id="PS51767">
    <property type="entry name" value="PEPTIDASE_A1"/>
    <property type="match status" value="1"/>
</dbReference>
<evidence type="ECO:0000256" key="11">
    <source>
        <dbReference type="SAM" id="SignalP"/>
    </source>
</evidence>
<gene>
    <name evidence="14" type="primary">LOC118411258</name>
</gene>